<evidence type="ECO:0000313" key="3">
    <source>
        <dbReference type="EMBL" id="MDM7861864.1"/>
    </source>
</evidence>
<dbReference type="InterPro" id="IPR045865">
    <property type="entry name" value="ACT-like_dom_sf"/>
</dbReference>
<keyword evidence="1" id="KW-0678">Repressor</keyword>
<keyword evidence="1" id="KW-0804">Transcription</keyword>
<comment type="subcellular location">
    <subcellularLocation>
        <location evidence="1">Cytoplasm</location>
    </subcellularLocation>
</comment>
<name>A0ABT7T096_9ALTE</name>
<dbReference type="InterPro" id="IPR002912">
    <property type="entry name" value="ACT_dom"/>
</dbReference>
<dbReference type="InterPro" id="IPR050990">
    <property type="entry name" value="UPF0237/GcvR_regulator"/>
</dbReference>
<dbReference type="PROSITE" id="PS51671">
    <property type="entry name" value="ACT"/>
    <property type="match status" value="1"/>
</dbReference>
<dbReference type="Pfam" id="PF13740">
    <property type="entry name" value="ACT_6"/>
    <property type="match status" value="2"/>
</dbReference>
<protein>
    <recommendedName>
        <fullName evidence="1">Glycine cleavage system transcriptional repressor</fullName>
    </recommendedName>
</protein>
<dbReference type="Proteomes" id="UP001234343">
    <property type="component" value="Unassembled WGS sequence"/>
</dbReference>
<dbReference type="RefSeq" id="WP_289366543.1">
    <property type="nucleotide sequence ID" value="NZ_JAUCBP010000012.1"/>
</dbReference>
<evidence type="ECO:0000256" key="1">
    <source>
        <dbReference type="PIRNR" id="PIRNR028103"/>
    </source>
</evidence>
<dbReference type="InterPro" id="IPR016867">
    <property type="entry name" value="GcvR"/>
</dbReference>
<evidence type="ECO:0000259" key="2">
    <source>
        <dbReference type="PROSITE" id="PS51671"/>
    </source>
</evidence>
<evidence type="ECO:0000313" key="4">
    <source>
        <dbReference type="Proteomes" id="UP001234343"/>
    </source>
</evidence>
<feature type="domain" description="ACT" evidence="2">
    <location>
        <begin position="88"/>
        <end position="168"/>
    </location>
</feature>
<reference evidence="3 4" key="1">
    <citation type="submission" date="2023-06" db="EMBL/GenBank/DDBJ databases">
        <title>Alteromonas sp. ASW11-36 isolated from intertidal sand.</title>
        <authorList>
            <person name="Li Y."/>
        </authorList>
    </citation>
    <scope>NUCLEOTIDE SEQUENCE [LARGE SCALE GENOMIC DNA]</scope>
    <source>
        <strain evidence="3 4">ASW11-36</strain>
    </source>
</reference>
<dbReference type="PANTHER" id="PTHR34875:SF6">
    <property type="entry name" value="UPF0237 PROTEIN MJ1558"/>
    <property type="match status" value="1"/>
</dbReference>
<comment type="caution">
    <text evidence="3">The sequence shown here is derived from an EMBL/GenBank/DDBJ whole genome shotgun (WGS) entry which is preliminary data.</text>
</comment>
<organism evidence="3 4">
    <name type="scientific">Alteromonas arenosi</name>
    <dbReference type="NCBI Taxonomy" id="3055817"/>
    <lineage>
        <taxon>Bacteria</taxon>
        <taxon>Pseudomonadati</taxon>
        <taxon>Pseudomonadota</taxon>
        <taxon>Gammaproteobacteria</taxon>
        <taxon>Alteromonadales</taxon>
        <taxon>Alteromonadaceae</taxon>
        <taxon>Alteromonas/Salinimonas group</taxon>
        <taxon>Alteromonas</taxon>
    </lineage>
</organism>
<accession>A0ABT7T096</accession>
<proteinExistence type="predicted"/>
<dbReference type="CDD" id="cd04869">
    <property type="entry name" value="ACT_GcvR_2"/>
    <property type="match status" value="1"/>
</dbReference>
<dbReference type="Gene3D" id="3.30.70.260">
    <property type="match status" value="2"/>
</dbReference>
<dbReference type="PIRSF" id="PIRSF028103">
    <property type="entry name" value="GcvR"/>
    <property type="match status" value="1"/>
</dbReference>
<dbReference type="SUPFAM" id="SSF55021">
    <property type="entry name" value="ACT-like"/>
    <property type="match status" value="2"/>
</dbReference>
<gene>
    <name evidence="3" type="ORF">QTP81_14775</name>
</gene>
<dbReference type="EMBL" id="JAUCBP010000012">
    <property type="protein sequence ID" value="MDM7861864.1"/>
    <property type="molecule type" value="Genomic_DNA"/>
</dbReference>
<sequence length="168" mass="18276">MKSLVMTLIGNDKTGLVDKLAKAVRQHGGNWQASRFAHMAGQFAGFVEVTVPQDNADALVESINAIPDLAIQMVNVKTPAPQTLNIAHFNILGNDKPGIVSEITAVLQQFNINILEFNSKCVSAPNWGNLMFQAEFVVALPDNVESEEIQTALETIANDLVVDITFEK</sequence>
<keyword evidence="1" id="KW-0963">Cytoplasm</keyword>
<keyword evidence="4" id="KW-1185">Reference proteome</keyword>
<dbReference type="PANTHER" id="PTHR34875">
    <property type="entry name" value="UPF0237 PROTEIN MJ1558"/>
    <property type="match status" value="1"/>
</dbReference>